<organism evidence="1 2">
    <name type="scientific">Datura stramonium</name>
    <name type="common">Jimsonweed</name>
    <name type="synonym">Common thornapple</name>
    <dbReference type="NCBI Taxonomy" id="4076"/>
    <lineage>
        <taxon>Eukaryota</taxon>
        <taxon>Viridiplantae</taxon>
        <taxon>Streptophyta</taxon>
        <taxon>Embryophyta</taxon>
        <taxon>Tracheophyta</taxon>
        <taxon>Spermatophyta</taxon>
        <taxon>Magnoliopsida</taxon>
        <taxon>eudicotyledons</taxon>
        <taxon>Gunneridae</taxon>
        <taxon>Pentapetalae</taxon>
        <taxon>asterids</taxon>
        <taxon>lamiids</taxon>
        <taxon>Solanales</taxon>
        <taxon>Solanaceae</taxon>
        <taxon>Solanoideae</taxon>
        <taxon>Datureae</taxon>
        <taxon>Datura</taxon>
    </lineage>
</organism>
<evidence type="ECO:0000313" key="2">
    <source>
        <dbReference type="Proteomes" id="UP000823775"/>
    </source>
</evidence>
<keyword evidence="2" id="KW-1185">Reference proteome</keyword>
<dbReference type="EMBL" id="JACEIK010000494">
    <property type="protein sequence ID" value="MCD7458079.1"/>
    <property type="molecule type" value="Genomic_DNA"/>
</dbReference>
<accession>A0ABS8SHQ6</accession>
<evidence type="ECO:0000313" key="1">
    <source>
        <dbReference type="EMBL" id="MCD7458079.1"/>
    </source>
</evidence>
<sequence length="81" mass="9240">MPLCRYICLTWVSHCQEKVQFKESDNISADFGCIAIGICHNWQCRIVPEMGEIIATTGHEESVLLLKLIMLRFNGQERASL</sequence>
<reference evidence="1 2" key="1">
    <citation type="journal article" date="2021" name="BMC Genomics">
        <title>Datura genome reveals duplications of psychoactive alkaloid biosynthetic genes and high mutation rate following tissue culture.</title>
        <authorList>
            <person name="Rajewski A."/>
            <person name="Carter-House D."/>
            <person name="Stajich J."/>
            <person name="Litt A."/>
        </authorList>
    </citation>
    <scope>NUCLEOTIDE SEQUENCE [LARGE SCALE GENOMIC DNA]</scope>
    <source>
        <strain evidence="1">AR-01</strain>
    </source>
</reference>
<dbReference type="Proteomes" id="UP000823775">
    <property type="component" value="Unassembled WGS sequence"/>
</dbReference>
<comment type="caution">
    <text evidence="1">The sequence shown here is derived from an EMBL/GenBank/DDBJ whole genome shotgun (WGS) entry which is preliminary data.</text>
</comment>
<protein>
    <submittedName>
        <fullName evidence="1">Uncharacterized protein</fullName>
    </submittedName>
</protein>
<proteinExistence type="predicted"/>
<gene>
    <name evidence="1" type="ORF">HAX54_037101</name>
</gene>
<name>A0ABS8SHQ6_DATST</name>